<evidence type="ECO:0000313" key="7">
    <source>
        <dbReference type="EMBL" id="KAF4228046.1"/>
    </source>
</evidence>
<dbReference type="GO" id="GO:0008270">
    <property type="term" value="F:zinc ion binding"/>
    <property type="evidence" value="ECO:0007669"/>
    <property type="project" value="InterPro"/>
</dbReference>
<feature type="region of interest" description="Disordered" evidence="5">
    <location>
        <begin position="71"/>
        <end position="101"/>
    </location>
</feature>
<organism evidence="7 8">
    <name type="scientific">Aspergillus fumigatiaffinis</name>
    <dbReference type="NCBI Taxonomy" id="340414"/>
    <lineage>
        <taxon>Eukaryota</taxon>
        <taxon>Fungi</taxon>
        <taxon>Dikarya</taxon>
        <taxon>Ascomycota</taxon>
        <taxon>Pezizomycotina</taxon>
        <taxon>Eurotiomycetes</taxon>
        <taxon>Eurotiomycetidae</taxon>
        <taxon>Eurotiales</taxon>
        <taxon>Aspergillaceae</taxon>
        <taxon>Aspergillus</taxon>
        <taxon>Aspergillus subgen. Fumigati</taxon>
    </lineage>
</organism>
<dbReference type="Proteomes" id="UP000653565">
    <property type="component" value="Unassembled WGS sequence"/>
</dbReference>
<evidence type="ECO:0000256" key="3">
    <source>
        <dbReference type="ARBA" id="ARBA00023163"/>
    </source>
</evidence>
<sequence>MQSRVYLNTAHPTLPAHQFIGHFGHVFPSSEWRTDTLRALSQVETALRPFHSDLQTVCSPWKVRLSSPHMAASSDNNWDKKTQSLTPPGTQGLTSYSGGSSENEEYLNGILAPLATSEHHRVRSSPKQVQLGARLLLTLFENLSLYETVAENHSDNSPEGCVVGQQLVRMIFTALKDNRRLLANGEGAKERYYEKLLGWSQKLFAETSKLIEVDPSTTAEEYVRYVSNRWEGIGLIFSVVGQGAMLERDWKTVSQLADAAPADQRSLGILAATAGNTCLQFCDDSGVVHDPLGWLLYQHIHLLTFVYGNNGKDYRVWRKLAHLSNVVFTLGLNQSKLNARMPFFLVELRKRLMAGAYIMDKQLSTFLGRPPQIIWRYCDVQLPLDLRYDEILADPPTRDAAISRLDANGWNSQGVIQTAPWMRVSLLVGSIREQILELSLSRCVDDLARKAKQVSENSRRTWDELPSFLRWRPGSASSDDSGSLLITLYLDFLYNDFLLYRLLVKRSQGESHALISVSQSILGTVLQLIGREIASGTGTYNIGWNASSFGIPAAGVLAIELLCQSDGSSRSAPSMFRRPETIQNLSVFASYLQYVVRPHEGNYDICQRARHVLSRILNQALSANLPLPSSLPADAVAADWLNGESILLVDGTNILEWIDSRLD</sequence>
<evidence type="ECO:0000256" key="2">
    <source>
        <dbReference type="ARBA" id="ARBA00023015"/>
    </source>
</evidence>
<evidence type="ECO:0000256" key="1">
    <source>
        <dbReference type="ARBA" id="ARBA00004123"/>
    </source>
</evidence>
<evidence type="ECO:0000256" key="5">
    <source>
        <dbReference type="SAM" id="MobiDB-lite"/>
    </source>
</evidence>
<gene>
    <name evidence="7" type="ORF">CNMCM6805_002477</name>
</gene>
<protein>
    <recommendedName>
        <fullName evidence="6">Xylanolytic transcriptional activator regulatory domain-containing protein</fullName>
    </recommendedName>
</protein>
<dbReference type="GO" id="GO:0006351">
    <property type="term" value="P:DNA-templated transcription"/>
    <property type="evidence" value="ECO:0007669"/>
    <property type="project" value="InterPro"/>
</dbReference>
<keyword evidence="8" id="KW-1185">Reference proteome</keyword>
<dbReference type="SMART" id="SM00906">
    <property type="entry name" value="Fungal_trans"/>
    <property type="match status" value="1"/>
</dbReference>
<evidence type="ECO:0000313" key="8">
    <source>
        <dbReference type="Proteomes" id="UP000653565"/>
    </source>
</evidence>
<evidence type="ECO:0000259" key="6">
    <source>
        <dbReference type="SMART" id="SM00906"/>
    </source>
</evidence>
<name>A0A8H4GTM2_9EURO</name>
<reference evidence="7" key="2">
    <citation type="submission" date="2020-04" db="EMBL/GenBank/DDBJ databases">
        <authorList>
            <person name="Santos R.A.C."/>
            <person name="Steenwyk J.L."/>
            <person name="Rivero-Menendez O."/>
            <person name="Mead M.E."/>
            <person name="Silva L.P."/>
            <person name="Bastos R.W."/>
            <person name="Alastruey-Izquierdo A."/>
            <person name="Goldman G.H."/>
            <person name="Rokas A."/>
        </authorList>
    </citation>
    <scope>NUCLEOTIDE SEQUENCE</scope>
    <source>
        <strain evidence="7">CNM-CM6805</strain>
    </source>
</reference>
<feature type="domain" description="Xylanolytic transcriptional activator regulatory" evidence="6">
    <location>
        <begin position="316"/>
        <end position="389"/>
    </location>
</feature>
<dbReference type="CDD" id="cd12148">
    <property type="entry name" value="fungal_TF_MHR"/>
    <property type="match status" value="1"/>
</dbReference>
<dbReference type="Pfam" id="PF04082">
    <property type="entry name" value="Fungal_trans"/>
    <property type="match status" value="1"/>
</dbReference>
<dbReference type="EMBL" id="JAAAPX010000161">
    <property type="protein sequence ID" value="KAF4228046.1"/>
    <property type="molecule type" value="Genomic_DNA"/>
</dbReference>
<dbReference type="GO" id="GO:0003677">
    <property type="term" value="F:DNA binding"/>
    <property type="evidence" value="ECO:0007669"/>
    <property type="project" value="InterPro"/>
</dbReference>
<dbReference type="InterPro" id="IPR007219">
    <property type="entry name" value="XnlR_reg_dom"/>
</dbReference>
<dbReference type="GO" id="GO:0005634">
    <property type="term" value="C:nucleus"/>
    <property type="evidence" value="ECO:0007669"/>
    <property type="project" value="UniProtKB-SubCell"/>
</dbReference>
<dbReference type="InterPro" id="IPR050613">
    <property type="entry name" value="Sec_Metabolite_Reg"/>
</dbReference>
<proteinExistence type="predicted"/>
<keyword evidence="4" id="KW-0539">Nucleus</keyword>
<comment type="caution">
    <text evidence="7">The sequence shown here is derived from an EMBL/GenBank/DDBJ whole genome shotgun (WGS) entry which is preliminary data.</text>
</comment>
<dbReference type="AlphaFoldDB" id="A0A8H4GTM2"/>
<keyword evidence="3" id="KW-0804">Transcription</keyword>
<dbReference type="PANTHER" id="PTHR31001:SF53">
    <property type="entry name" value="ZN(II)2CYS6 TRANSCRIPTION FACTOR (EUROFUNG)"/>
    <property type="match status" value="1"/>
</dbReference>
<dbReference type="PANTHER" id="PTHR31001">
    <property type="entry name" value="UNCHARACTERIZED TRANSCRIPTIONAL REGULATORY PROTEIN"/>
    <property type="match status" value="1"/>
</dbReference>
<accession>A0A8H4GTM2</accession>
<comment type="subcellular location">
    <subcellularLocation>
        <location evidence="1">Nucleus</location>
    </subcellularLocation>
</comment>
<feature type="compositionally biased region" description="Polar residues" evidence="5">
    <location>
        <begin position="83"/>
        <end position="94"/>
    </location>
</feature>
<keyword evidence="2" id="KW-0805">Transcription regulation</keyword>
<reference evidence="7" key="1">
    <citation type="journal article" date="2020" name="bioRxiv">
        <title>Genomic and phenotypic heterogeneity of clinical isolates of the human pathogens Aspergillus fumigatus, Aspergillus lentulus and Aspergillus fumigatiaffinis.</title>
        <authorList>
            <person name="dos Santos R.A.C."/>
            <person name="Steenwyk J.L."/>
            <person name="Rivero-Menendez O."/>
            <person name="Mead M.E."/>
            <person name="Silva L.P."/>
            <person name="Bastos R.W."/>
            <person name="Alastruey-Izquierdo A."/>
            <person name="Goldman G.H."/>
            <person name="Rokas A."/>
        </authorList>
    </citation>
    <scope>NUCLEOTIDE SEQUENCE</scope>
    <source>
        <strain evidence="7">CNM-CM6805</strain>
    </source>
</reference>
<evidence type="ECO:0000256" key="4">
    <source>
        <dbReference type="ARBA" id="ARBA00023242"/>
    </source>
</evidence>